<proteinExistence type="inferred from homology"/>
<dbReference type="PANTHER" id="PTHR32114">
    <property type="entry name" value="ABC TRANSPORTER ABCH.3"/>
    <property type="match status" value="1"/>
</dbReference>
<dbReference type="PANTHER" id="PTHR32114:SF2">
    <property type="entry name" value="ABC TRANSPORTER ABCH.3"/>
    <property type="match status" value="1"/>
</dbReference>
<gene>
    <name evidence="6" type="primary">sbcC</name>
    <name evidence="6" type="ORF">SLU01_33990</name>
</gene>
<feature type="coiled-coil region" evidence="4">
    <location>
        <begin position="395"/>
        <end position="450"/>
    </location>
</feature>
<dbReference type="GO" id="GO:0006302">
    <property type="term" value="P:double-strand break repair"/>
    <property type="evidence" value="ECO:0007669"/>
    <property type="project" value="InterPro"/>
</dbReference>
<dbReference type="InterPro" id="IPR038729">
    <property type="entry name" value="Rad50/SbcC_AAA"/>
</dbReference>
<evidence type="ECO:0000313" key="7">
    <source>
        <dbReference type="Proteomes" id="UP000321901"/>
    </source>
</evidence>
<feature type="domain" description="Rad50/SbcC-type AAA" evidence="5">
    <location>
        <begin position="5"/>
        <end position="210"/>
    </location>
</feature>
<keyword evidence="4" id="KW-0175">Coiled coil</keyword>
<dbReference type="Gene3D" id="3.40.50.300">
    <property type="entry name" value="P-loop containing nucleotide triphosphate hydrolases"/>
    <property type="match status" value="2"/>
</dbReference>
<evidence type="ECO:0000256" key="3">
    <source>
        <dbReference type="ARBA" id="ARBA00013368"/>
    </source>
</evidence>
<accession>A0A511ZCA9</accession>
<organism evidence="6 7">
    <name type="scientific">Sporosarcina luteola</name>
    <dbReference type="NCBI Taxonomy" id="582850"/>
    <lineage>
        <taxon>Bacteria</taxon>
        <taxon>Bacillati</taxon>
        <taxon>Bacillota</taxon>
        <taxon>Bacilli</taxon>
        <taxon>Bacillales</taxon>
        <taxon>Caryophanaceae</taxon>
        <taxon>Sporosarcina</taxon>
    </lineage>
</organism>
<evidence type="ECO:0000313" key="6">
    <source>
        <dbReference type="EMBL" id="GEN85087.1"/>
    </source>
</evidence>
<feature type="coiled-coil region" evidence="4">
    <location>
        <begin position="334"/>
        <end position="371"/>
    </location>
</feature>
<feature type="coiled-coil region" evidence="4">
    <location>
        <begin position="566"/>
        <end position="609"/>
    </location>
</feature>
<dbReference type="SUPFAM" id="SSF52540">
    <property type="entry name" value="P-loop containing nucleoside triphosphate hydrolases"/>
    <property type="match status" value="1"/>
</dbReference>
<dbReference type="InterPro" id="IPR027417">
    <property type="entry name" value="P-loop_NTPase"/>
</dbReference>
<dbReference type="Proteomes" id="UP000321901">
    <property type="component" value="Unassembled WGS sequence"/>
</dbReference>
<keyword evidence="7" id="KW-1185">Reference proteome</keyword>
<dbReference type="EMBL" id="BJYL01000058">
    <property type="protein sequence ID" value="GEN85087.1"/>
    <property type="molecule type" value="Genomic_DNA"/>
</dbReference>
<comment type="subunit">
    <text evidence="2">Heterodimer of SbcC and SbcD.</text>
</comment>
<evidence type="ECO:0000256" key="2">
    <source>
        <dbReference type="ARBA" id="ARBA00011322"/>
    </source>
</evidence>
<evidence type="ECO:0000256" key="4">
    <source>
        <dbReference type="SAM" id="Coils"/>
    </source>
</evidence>
<comment type="similarity">
    <text evidence="1">Belongs to the SMC family. SbcC subfamily.</text>
</comment>
<sequence>MKPIQLTMTAFGPYKGTEVIDFRTLGDHRLFVVSGTTGAGKTTIFDAICFALYGQASGEDRTESRAMRSDFAEDAVQTAVELIFEINRRQYRVMRQIPYVKKGNKSETAARCEFFELTSDGEVPFVDRQIVSEVNRKVEELVGFTQAQFSQIVMLPQGEFRKFLTSDTENKETIMRKIFKTEEYREVVNRLKRKRDESHIRLVEERSRIDGFIQQIPSVIPARASFLFEVLSNEYKNVLQVLDGLDNEAAYYTEKMLDDETKYKAAYEKHAEMFSAYHVAQSSNEQFEQLEQRKKLLASLTSEIPSITLKEQRISNAERAAVIHEIEGHYRQLHHEAEARLKELNDAVMEAEKAKIHLAAIEGRYKEEEAKSEDRAQVTERLIRLRDHLPAVKELAAKESSVKKLELHLKRMNDEYTASIGKVESEKEKLEQLKIQIEQLELEVIPLDETIERMTKVDSQVKVVQERMKISGEVMKWKQQQEKGQTVLTKMKEEFSRLQGLWLNDQAARLADSLQDGEPCPVCGSEHHPHKTHKHNGESVTREDLDHSQQELARIESTYQAVCAKYENFLEQLAEKDREMKELQVESELEELLEQKKRVTEQVVRIRSKRDELPGLKKALKLQESKTSELATIQNENEKRIIEQKSLLDKETSLLQMQLSQIPEEMRVLSALQKAIDDQETVKRKLDEAWNSIQKAQEEAKGRVATAVSTEHHCKKAFDECSSKKSTAETRFKEALTTSEFESEMDYRDAKMTETDRRLLKEQVIDFKQKLHSTKEKIEELEAGLVGKEKVDLGSMLETVRTLKMAYETALTEMNKSKECKNALLTLKMNIKSTGEGIDDLERKVSKITDLYDTIRGQNEMKLSFERFIQIDYLERIIQSANERLKDLSNGQFQLLRSDRQETRGKQSGLSLDVHDMYTGQNRDVKTLSGGEKFNASLSLALGMADVIQSFQGSVSIDTMFIDEGFGTLDEEALQKAIDTLVDLQKSGRMIGIISHVEELKSALPAILEVQKSKEGHSETRFILK</sequence>
<dbReference type="OrthoDB" id="9795626at2"/>
<evidence type="ECO:0000256" key="1">
    <source>
        <dbReference type="ARBA" id="ARBA00006930"/>
    </source>
</evidence>
<dbReference type="GO" id="GO:0016887">
    <property type="term" value="F:ATP hydrolysis activity"/>
    <property type="evidence" value="ECO:0007669"/>
    <property type="project" value="InterPro"/>
</dbReference>
<dbReference type="RefSeq" id="WP_147060546.1">
    <property type="nucleotide sequence ID" value="NZ_BJYL01000058.1"/>
</dbReference>
<evidence type="ECO:0000259" key="5">
    <source>
        <dbReference type="Pfam" id="PF13476"/>
    </source>
</evidence>
<name>A0A511ZCA9_9BACL</name>
<dbReference type="Pfam" id="PF13558">
    <property type="entry name" value="SbcC_Walker_B"/>
    <property type="match status" value="1"/>
</dbReference>
<protein>
    <recommendedName>
        <fullName evidence="3">Nuclease SbcCD subunit C</fullName>
    </recommendedName>
</protein>
<reference evidence="6 7" key="1">
    <citation type="submission" date="2019-07" db="EMBL/GenBank/DDBJ databases">
        <title>Whole genome shotgun sequence of Sporosarcina luteola NBRC 105378.</title>
        <authorList>
            <person name="Hosoyama A."/>
            <person name="Uohara A."/>
            <person name="Ohji S."/>
            <person name="Ichikawa N."/>
        </authorList>
    </citation>
    <scope>NUCLEOTIDE SEQUENCE [LARGE SCALE GENOMIC DNA]</scope>
    <source>
        <strain evidence="6 7">NBRC 105378</strain>
    </source>
</reference>
<dbReference type="AlphaFoldDB" id="A0A511ZCA9"/>
<comment type="caution">
    <text evidence="6">The sequence shown here is derived from an EMBL/GenBank/DDBJ whole genome shotgun (WGS) entry which is preliminary data.</text>
</comment>
<dbReference type="Pfam" id="PF13476">
    <property type="entry name" value="AAA_23"/>
    <property type="match status" value="1"/>
</dbReference>